<protein>
    <recommendedName>
        <fullName evidence="3">DUF465 domain-containing protein</fullName>
    </recommendedName>
</protein>
<dbReference type="RefSeq" id="WP_067659000.1">
    <property type="nucleotide sequence ID" value="NZ_FQXG01000002.1"/>
</dbReference>
<reference evidence="1 2" key="1">
    <citation type="submission" date="2016-11" db="EMBL/GenBank/DDBJ databases">
        <authorList>
            <person name="Jaros S."/>
            <person name="Januszkiewicz K."/>
            <person name="Wedrychowicz H."/>
        </authorList>
    </citation>
    <scope>NUCLEOTIDE SEQUENCE [LARGE SCALE GENOMIC DNA]</scope>
    <source>
        <strain evidence="1 2">DSM 16917</strain>
    </source>
</reference>
<dbReference type="Proteomes" id="UP000184268">
    <property type="component" value="Unassembled WGS sequence"/>
</dbReference>
<dbReference type="AlphaFoldDB" id="A0A1M5RQN4"/>
<dbReference type="Pfam" id="PF04325">
    <property type="entry name" value="DUF465"/>
    <property type="match status" value="1"/>
</dbReference>
<sequence>MLGENHALMYEYPELKEKIHQLKLSDEAFAQMAKEYHDLDHEIRGLEVNGVPTTDSRFVELKARRVHLKDQLHARLVNGKG</sequence>
<gene>
    <name evidence="1" type="ORF">SAMN02745129_1709</name>
</gene>
<dbReference type="InterPro" id="IPR038444">
    <property type="entry name" value="DUF465_sf"/>
</dbReference>
<organism evidence="1 2">
    <name type="scientific">Ferrimonas marina</name>
    <dbReference type="NCBI Taxonomy" id="299255"/>
    <lineage>
        <taxon>Bacteria</taxon>
        <taxon>Pseudomonadati</taxon>
        <taxon>Pseudomonadota</taxon>
        <taxon>Gammaproteobacteria</taxon>
        <taxon>Alteromonadales</taxon>
        <taxon>Ferrimonadaceae</taxon>
        <taxon>Ferrimonas</taxon>
    </lineage>
</organism>
<accession>A0A1M5RQN4</accession>
<dbReference type="OrthoDB" id="1263265at2"/>
<proteinExistence type="predicted"/>
<keyword evidence="2" id="KW-1185">Reference proteome</keyword>
<evidence type="ECO:0000313" key="1">
    <source>
        <dbReference type="EMBL" id="SHH28509.1"/>
    </source>
</evidence>
<dbReference type="STRING" id="299255.SAMN02745129_1709"/>
<dbReference type="EMBL" id="FQXG01000002">
    <property type="protein sequence ID" value="SHH28509.1"/>
    <property type="molecule type" value="Genomic_DNA"/>
</dbReference>
<dbReference type="Gene3D" id="6.10.280.50">
    <property type="match status" value="1"/>
</dbReference>
<evidence type="ECO:0008006" key="3">
    <source>
        <dbReference type="Google" id="ProtNLM"/>
    </source>
</evidence>
<evidence type="ECO:0000313" key="2">
    <source>
        <dbReference type="Proteomes" id="UP000184268"/>
    </source>
</evidence>
<name>A0A1M5RQN4_9GAMM</name>
<dbReference type="InterPro" id="IPR007420">
    <property type="entry name" value="DUF465"/>
</dbReference>